<keyword evidence="1" id="KW-0812">Transmembrane</keyword>
<dbReference type="EMBL" id="MF768985">
    <property type="protein sequence ID" value="ATU83886.1"/>
    <property type="molecule type" value="Genomic_DNA"/>
</dbReference>
<sequence length="76" mass="8848">MAQGTFKAVKILHADNVDSEFRVVIFGRTFTDVQHRHMDSTNCLEFLIFFVLCTILGFCWEQCPICSLFYIVIIRV</sequence>
<evidence type="ECO:0000313" key="2">
    <source>
        <dbReference type="EMBL" id="ATU83886.1"/>
    </source>
</evidence>
<evidence type="ECO:0000256" key="1">
    <source>
        <dbReference type="SAM" id="Phobius"/>
    </source>
</evidence>
<dbReference type="Proteomes" id="UP000267516">
    <property type="component" value="Segment"/>
</dbReference>
<keyword evidence="1" id="KW-1133">Transmembrane helix</keyword>
<protein>
    <submittedName>
        <fullName evidence="2">ORF41</fullName>
    </submittedName>
</protein>
<name>A0A2D3I665_9VIRU</name>
<accession>A0A2D3I665</accession>
<feature type="transmembrane region" description="Helical" evidence="1">
    <location>
        <begin position="46"/>
        <end position="73"/>
    </location>
</feature>
<organism evidence="2">
    <name type="scientific">White spot syndrome virus</name>
    <dbReference type="NCBI Taxonomy" id="342409"/>
    <lineage>
        <taxon>Viruses</taxon>
        <taxon>Viruses incertae sedis</taxon>
        <taxon>Naldaviricetes</taxon>
        <taxon>Nimaviridae</taxon>
        <taxon>Whispovirus</taxon>
    </lineage>
</organism>
<proteinExistence type="predicted"/>
<keyword evidence="1" id="KW-0472">Membrane</keyword>
<reference evidence="2" key="1">
    <citation type="journal article" date="2018" name="Aquaculture">
        <title>Complete genome sequence of a white spot syndrome virus associated with a disease incursion in Australia.</title>
        <authorList>
            <person name="Oakey J."/>
            <person name="Smith C.S."/>
        </authorList>
    </citation>
    <scope>NUCLEOTIDE SEQUENCE [LARGE SCALE GENOMIC DNA]</scope>
    <source>
        <strain evidence="2">WSSV-AU</strain>
    </source>
</reference>